<keyword evidence="2" id="KW-1185">Reference proteome</keyword>
<reference evidence="2" key="1">
    <citation type="journal article" date="2023" name="Nat. Plants">
        <title>Single-cell RNA sequencing provides a high-resolution roadmap for understanding the multicellular compartmentation of specialized metabolism.</title>
        <authorList>
            <person name="Sun S."/>
            <person name="Shen X."/>
            <person name="Li Y."/>
            <person name="Li Y."/>
            <person name="Wang S."/>
            <person name="Li R."/>
            <person name="Zhang H."/>
            <person name="Shen G."/>
            <person name="Guo B."/>
            <person name="Wei J."/>
            <person name="Xu J."/>
            <person name="St-Pierre B."/>
            <person name="Chen S."/>
            <person name="Sun C."/>
        </authorList>
    </citation>
    <scope>NUCLEOTIDE SEQUENCE [LARGE SCALE GENOMIC DNA]</scope>
</reference>
<gene>
    <name evidence="1" type="ORF">M9H77_08685</name>
</gene>
<dbReference type="Proteomes" id="UP001060085">
    <property type="component" value="Linkage Group LG02"/>
</dbReference>
<comment type="caution">
    <text evidence="1">The sequence shown here is derived from an EMBL/GenBank/DDBJ whole genome shotgun (WGS) entry which is preliminary data.</text>
</comment>
<organism evidence="1 2">
    <name type="scientific">Catharanthus roseus</name>
    <name type="common">Madagascar periwinkle</name>
    <name type="synonym">Vinca rosea</name>
    <dbReference type="NCBI Taxonomy" id="4058"/>
    <lineage>
        <taxon>Eukaryota</taxon>
        <taxon>Viridiplantae</taxon>
        <taxon>Streptophyta</taxon>
        <taxon>Embryophyta</taxon>
        <taxon>Tracheophyta</taxon>
        <taxon>Spermatophyta</taxon>
        <taxon>Magnoliopsida</taxon>
        <taxon>eudicotyledons</taxon>
        <taxon>Gunneridae</taxon>
        <taxon>Pentapetalae</taxon>
        <taxon>asterids</taxon>
        <taxon>lamiids</taxon>
        <taxon>Gentianales</taxon>
        <taxon>Apocynaceae</taxon>
        <taxon>Rauvolfioideae</taxon>
        <taxon>Vinceae</taxon>
        <taxon>Catharanthinae</taxon>
        <taxon>Catharanthus</taxon>
    </lineage>
</organism>
<name>A0ACC0BYI9_CATRO</name>
<dbReference type="EMBL" id="CM044702">
    <property type="protein sequence ID" value="KAI5677735.1"/>
    <property type="molecule type" value="Genomic_DNA"/>
</dbReference>
<accession>A0ACC0BYI9</accession>
<evidence type="ECO:0000313" key="1">
    <source>
        <dbReference type="EMBL" id="KAI5677735.1"/>
    </source>
</evidence>
<evidence type="ECO:0000313" key="2">
    <source>
        <dbReference type="Proteomes" id="UP001060085"/>
    </source>
</evidence>
<proteinExistence type="predicted"/>
<protein>
    <submittedName>
        <fullName evidence="1">Uncharacterized protein</fullName>
    </submittedName>
</protein>
<sequence length="124" mass="13577">MLFHYSSTQNSESLGYSAGVIRLIEFMQKIIQCPLLGNSKSNGGQVIHSVQTTAPAIPSPLKQESSISKITAEDADEAQQFQEFLRFKAFQQQMKKQASQSPTSSQDSSTDPYGGPCAQDPFDI</sequence>